<accession>A0A0L7KZJ4</accession>
<reference evidence="1 2" key="1">
    <citation type="journal article" date="2015" name="Genome Biol. Evol.">
        <title>The genome of winter moth (Operophtera brumata) provides a genomic perspective on sexual dimorphism and phenology.</title>
        <authorList>
            <person name="Derks M.F."/>
            <person name="Smit S."/>
            <person name="Salis L."/>
            <person name="Schijlen E."/>
            <person name="Bossers A."/>
            <person name="Mateman C."/>
            <person name="Pijl A.S."/>
            <person name="de Ridder D."/>
            <person name="Groenen M.A."/>
            <person name="Visser M.E."/>
            <person name="Megens H.J."/>
        </authorList>
    </citation>
    <scope>NUCLEOTIDE SEQUENCE [LARGE SCALE GENOMIC DNA]</scope>
    <source>
        <strain evidence="1">WM2013NL</strain>
        <tissue evidence="1">Head and thorax</tissue>
    </source>
</reference>
<sequence>MLLYETSPEEDNTISSASLCMSPAPCDRTEPPAPLCASTPYARPLTNGHDLVDEAEEPEYKKIAELLYDYLTTTAEAYTSYIERSATLVGLFESVRRSHPAVSAHCAAFDAASPLPLACLLLRPLHRTLHLERLAAVSATNDQEWTGWCNALEQAIEYARERELHVDTELTPYEQEINSSSSSLCTVSGNSLAHVCWHRVTSLAREHLHLAMRVTTNMRARCGT</sequence>
<dbReference type="EMBL" id="JTDY01004059">
    <property type="protein sequence ID" value="KOB68653.1"/>
    <property type="molecule type" value="Genomic_DNA"/>
</dbReference>
<keyword evidence="2" id="KW-1185">Reference proteome</keyword>
<dbReference type="Proteomes" id="UP000037510">
    <property type="component" value="Unassembled WGS sequence"/>
</dbReference>
<protein>
    <submittedName>
        <fullName evidence="1">Putative FERM, RhoGEF and pleckstrin domain protein 2</fullName>
    </submittedName>
</protein>
<evidence type="ECO:0000313" key="1">
    <source>
        <dbReference type="EMBL" id="KOB68653.1"/>
    </source>
</evidence>
<dbReference type="AlphaFoldDB" id="A0A0L7KZJ4"/>
<comment type="caution">
    <text evidence="1">The sequence shown here is derived from an EMBL/GenBank/DDBJ whole genome shotgun (WGS) entry which is preliminary data.</text>
</comment>
<dbReference type="InterPro" id="IPR035899">
    <property type="entry name" value="DBL_dom_sf"/>
</dbReference>
<gene>
    <name evidence="1" type="ORF">OBRU01_13441</name>
</gene>
<proteinExistence type="predicted"/>
<evidence type="ECO:0000313" key="2">
    <source>
        <dbReference type="Proteomes" id="UP000037510"/>
    </source>
</evidence>
<dbReference type="SUPFAM" id="SSF48065">
    <property type="entry name" value="DBL homology domain (DH-domain)"/>
    <property type="match status" value="1"/>
</dbReference>
<organism evidence="1 2">
    <name type="scientific">Operophtera brumata</name>
    <name type="common">Winter moth</name>
    <name type="synonym">Phalaena brumata</name>
    <dbReference type="NCBI Taxonomy" id="104452"/>
    <lineage>
        <taxon>Eukaryota</taxon>
        <taxon>Metazoa</taxon>
        <taxon>Ecdysozoa</taxon>
        <taxon>Arthropoda</taxon>
        <taxon>Hexapoda</taxon>
        <taxon>Insecta</taxon>
        <taxon>Pterygota</taxon>
        <taxon>Neoptera</taxon>
        <taxon>Endopterygota</taxon>
        <taxon>Lepidoptera</taxon>
        <taxon>Glossata</taxon>
        <taxon>Ditrysia</taxon>
        <taxon>Geometroidea</taxon>
        <taxon>Geometridae</taxon>
        <taxon>Larentiinae</taxon>
        <taxon>Operophtera</taxon>
    </lineage>
</organism>
<name>A0A0L7KZJ4_OPEBR</name>